<sequence length="488" mass="56177">MMQSFFKIIVLIGGLLMGVNSDAQKVIHPIKNNIRQVNQVNYELLSGLAEITSIKRIKTAKESPLGYDEYQVLFRFVPMEGQHLLQILEDKELEFKLSYRSSAVCVGPAYIKKMRLKVGTRYAMDLFQTRSGGLGVKRYFYQSKALEHRLFEAYEDIVDLLGEIISFDPIDSMLVNLEAVTLTGAEQRALMDAELKHGLKNKTLVKAQLTKTAIAFLKRHRILLEEYEAAIRVLAKMEEKVYQQQVLKEEQEKKAAALLKAKIEAMKTASLPKVVNETKIFRGCYYEVVPGLAEIVAIHKIKTADESMWGYDEYQVLFHFIPAEGHDLLTALRDTTLEFLLYSRGDKIRVGPAYLEQKSVCIGTRYAMTLYQKRDAQICTERYAYESKILSNDLFEVFPPEDTKKRTRFQQSLLKEKDHETTQSLDTTKDKTKERKGNSPLLEVEMAQEKLKEAQENKKLWRKRTLKAIRVARKNLRTAKQANPSKKK</sequence>
<name>A0A915YFD7_9BACT</name>
<reference evidence="3" key="1">
    <citation type="submission" date="2022-09" db="EMBL/GenBank/DDBJ databases">
        <title>Aureispira anguillicida sp. nov., isolated from Leptocephalus of Japanese eel Anguilla japonica.</title>
        <authorList>
            <person name="Yuasa K."/>
            <person name="Mekata T."/>
            <person name="Ikunari K."/>
        </authorList>
    </citation>
    <scope>NUCLEOTIDE SEQUENCE</scope>
    <source>
        <strain evidence="3">EL160426</strain>
    </source>
</reference>
<gene>
    <name evidence="3" type="ORF">AsAng_0027340</name>
</gene>
<proteinExistence type="predicted"/>
<dbReference type="EMBL" id="AP026867">
    <property type="protein sequence ID" value="BDS12019.1"/>
    <property type="molecule type" value="Genomic_DNA"/>
</dbReference>
<accession>A0A915YFD7</accession>
<organism evidence="3 4">
    <name type="scientific">Aureispira anguillae</name>
    <dbReference type="NCBI Taxonomy" id="2864201"/>
    <lineage>
        <taxon>Bacteria</taxon>
        <taxon>Pseudomonadati</taxon>
        <taxon>Bacteroidota</taxon>
        <taxon>Saprospiria</taxon>
        <taxon>Saprospirales</taxon>
        <taxon>Saprospiraceae</taxon>
        <taxon>Aureispira</taxon>
    </lineage>
</organism>
<dbReference type="AlphaFoldDB" id="A0A915YFD7"/>
<dbReference type="RefSeq" id="WP_264793143.1">
    <property type="nucleotide sequence ID" value="NZ_AP026867.1"/>
</dbReference>
<dbReference type="KEGG" id="aup:AsAng_0027340"/>
<feature type="compositionally biased region" description="Basic and acidic residues" evidence="2">
    <location>
        <begin position="414"/>
        <end position="437"/>
    </location>
</feature>
<evidence type="ECO:0000256" key="1">
    <source>
        <dbReference type="SAM" id="Coils"/>
    </source>
</evidence>
<protein>
    <submittedName>
        <fullName evidence="3">Uncharacterized protein</fullName>
    </submittedName>
</protein>
<evidence type="ECO:0000256" key="2">
    <source>
        <dbReference type="SAM" id="MobiDB-lite"/>
    </source>
</evidence>
<keyword evidence="4" id="KW-1185">Reference proteome</keyword>
<feature type="coiled-coil region" evidence="1">
    <location>
        <begin position="220"/>
        <end position="254"/>
    </location>
</feature>
<keyword evidence="1" id="KW-0175">Coiled coil</keyword>
<evidence type="ECO:0000313" key="3">
    <source>
        <dbReference type="EMBL" id="BDS12019.1"/>
    </source>
</evidence>
<feature type="region of interest" description="Disordered" evidence="2">
    <location>
        <begin position="411"/>
        <end position="442"/>
    </location>
</feature>
<dbReference type="Proteomes" id="UP001060919">
    <property type="component" value="Chromosome"/>
</dbReference>
<evidence type="ECO:0000313" key="4">
    <source>
        <dbReference type="Proteomes" id="UP001060919"/>
    </source>
</evidence>